<dbReference type="GO" id="GO:0005829">
    <property type="term" value="C:cytosol"/>
    <property type="evidence" value="ECO:0007669"/>
    <property type="project" value="TreeGrafter"/>
</dbReference>
<evidence type="ECO:0000313" key="3">
    <source>
        <dbReference type="EMBL" id="SVA00914.1"/>
    </source>
</evidence>
<evidence type="ECO:0000256" key="1">
    <source>
        <dbReference type="ARBA" id="ARBA00023002"/>
    </source>
</evidence>
<organism evidence="3">
    <name type="scientific">marine metagenome</name>
    <dbReference type="NCBI Taxonomy" id="408172"/>
    <lineage>
        <taxon>unclassified sequences</taxon>
        <taxon>metagenomes</taxon>
        <taxon>ecological metagenomes</taxon>
    </lineage>
</organism>
<dbReference type="PANTHER" id="PTHR43364">
    <property type="entry name" value="NADH-SPECIFIC METHYLGLYOXAL REDUCTASE-RELATED"/>
    <property type="match status" value="1"/>
</dbReference>
<accession>A0A381SBN1</accession>
<dbReference type="Gene3D" id="3.20.20.100">
    <property type="entry name" value="NADP-dependent oxidoreductase domain"/>
    <property type="match status" value="1"/>
</dbReference>
<gene>
    <name evidence="3" type="ORF">METZ01_LOCUS53768</name>
</gene>
<dbReference type="AlphaFoldDB" id="A0A381SBN1"/>
<name>A0A381SBN1_9ZZZZ</name>
<feature type="domain" description="NADP-dependent oxidoreductase" evidence="2">
    <location>
        <begin position="16"/>
        <end position="313"/>
    </location>
</feature>
<dbReference type="InterPro" id="IPR036812">
    <property type="entry name" value="NAD(P)_OxRdtase_dom_sf"/>
</dbReference>
<sequence length="319" mass="35876">MKYFSIANSDKKISTIGLGTMIFHPDSKDRDFSILNEFIKQGGTFIDTAEVYGSVEEHGYSEMVIGDWLEENPGVRDKVFIISKGLIPGYCAPIHPGGAKINPEYIHKAIDGSLKRMKTKYLDLWMFHRDDPNQDVGPLVDALDEEIKAGRIRGYGASNWNVNRIQEAIDYANNNQKTPMQGSSPHFSLALANEPYWPDTVVTDQNDKNWFEKNNFLLVAWSSLGRGFFARGNINYTDDADLVRVFYSEDNFERKDRANSLAKTKGISVYEIAIAYVINQKFPVVALVGAESPEEVITNTKAGSLTLSTEEINWLSLIK</sequence>
<dbReference type="CDD" id="cd19082">
    <property type="entry name" value="AKR_AKR10A1_2"/>
    <property type="match status" value="1"/>
</dbReference>
<evidence type="ECO:0000259" key="2">
    <source>
        <dbReference type="Pfam" id="PF00248"/>
    </source>
</evidence>
<reference evidence="3" key="1">
    <citation type="submission" date="2018-05" db="EMBL/GenBank/DDBJ databases">
        <authorList>
            <person name="Lanie J.A."/>
            <person name="Ng W.-L."/>
            <person name="Kazmierczak K.M."/>
            <person name="Andrzejewski T.M."/>
            <person name="Davidsen T.M."/>
            <person name="Wayne K.J."/>
            <person name="Tettelin H."/>
            <person name="Glass J.I."/>
            <person name="Rusch D."/>
            <person name="Podicherti R."/>
            <person name="Tsui H.-C.T."/>
            <person name="Winkler M.E."/>
        </authorList>
    </citation>
    <scope>NUCLEOTIDE SEQUENCE</scope>
</reference>
<dbReference type="GO" id="GO:0016491">
    <property type="term" value="F:oxidoreductase activity"/>
    <property type="evidence" value="ECO:0007669"/>
    <property type="project" value="UniProtKB-KW"/>
</dbReference>
<dbReference type="EMBL" id="UINC01002850">
    <property type="protein sequence ID" value="SVA00914.1"/>
    <property type="molecule type" value="Genomic_DNA"/>
</dbReference>
<dbReference type="PANTHER" id="PTHR43364:SF4">
    <property type="entry name" value="NAD(P)-LINKED OXIDOREDUCTASE SUPERFAMILY PROTEIN"/>
    <property type="match status" value="1"/>
</dbReference>
<protein>
    <recommendedName>
        <fullName evidence="2">NADP-dependent oxidoreductase domain-containing protein</fullName>
    </recommendedName>
</protein>
<proteinExistence type="predicted"/>
<dbReference type="Pfam" id="PF00248">
    <property type="entry name" value="Aldo_ket_red"/>
    <property type="match status" value="1"/>
</dbReference>
<keyword evidence="1" id="KW-0560">Oxidoreductase</keyword>
<dbReference type="InterPro" id="IPR023210">
    <property type="entry name" value="NADP_OxRdtase_dom"/>
</dbReference>
<dbReference type="SUPFAM" id="SSF51430">
    <property type="entry name" value="NAD(P)-linked oxidoreductase"/>
    <property type="match status" value="1"/>
</dbReference>
<dbReference type="InterPro" id="IPR050523">
    <property type="entry name" value="AKR_Detox_Biosynth"/>
</dbReference>